<dbReference type="InterPro" id="IPR001264">
    <property type="entry name" value="Glyco_trans_51"/>
</dbReference>
<evidence type="ECO:0000256" key="2">
    <source>
        <dbReference type="ARBA" id="ARBA00007739"/>
    </source>
</evidence>
<dbReference type="Pfam" id="PF00905">
    <property type="entry name" value="Transpeptidase"/>
    <property type="match status" value="1"/>
</dbReference>
<comment type="similarity">
    <text evidence="2">In the N-terminal section; belongs to the glycosyltransferase 51 family.</text>
</comment>
<evidence type="ECO:0000256" key="5">
    <source>
        <dbReference type="ARBA" id="ARBA00022676"/>
    </source>
</evidence>
<dbReference type="Pfam" id="PF03793">
    <property type="entry name" value="PASTA"/>
    <property type="match status" value="1"/>
</dbReference>
<gene>
    <name evidence="17" type="primary">ponA2</name>
    <name evidence="17" type="ORF">GCM10010123_28780</name>
</gene>
<keyword evidence="9" id="KW-0573">Peptidoglycan synthesis</keyword>
<evidence type="ECO:0000256" key="15">
    <source>
        <dbReference type="SAM" id="Phobius"/>
    </source>
</evidence>
<evidence type="ECO:0000256" key="12">
    <source>
        <dbReference type="ARBA" id="ARBA00034000"/>
    </source>
</evidence>
<evidence type="ECO:0000256" key="9">
    <source>
        <dbReference type="ARBA" id="ARBA00022984"/>
    </source>
</evidence>
<evidence type="ECO:0000256" key="11">
    <source>
        <dbReference type="ARBA" id="ARBA00023316"/>
    </source>
</evidence>
<feature type="compositionally biased region" description="Basic and acidic residues" evidence="14">
    <location>
        <begin position="453"/>
        <end position="472"/>
    </location>
</feature>
<keyword evidence="15" id="KW-1133">Transmembrane helix</keyword>
<evidence type="ECO:0000256" key="13">
    <source>
        <dbReference type="ARBA" id="ARBA00049902"/>
    </source>
</evidence>
<keyword evidence="11" id="KW-0961">Cell wall biogenesis/degradation</keyword>
<keyword evidence="7" id="KW-0378">Hydrolase</keyword>
<dbReference type="SUPFAM" id="SSF53955">
    <property type="entry name" value="Lysozyme-like"/>
    <property type="match status" value="1"/>
</dbReference>
<dbReference type="Gene3D" id="1.10.3810.10">
    <property type="entry name" value="Biosynthetic peptidoglycan transglycosylase-like"/>
    <property type="match status" value="1"/>
</dbReference>
<dbReference type="GO" id="GO:0030288">
    <property type="term" value="C:outer membrane-bounded periplasmic space"/>
    <property type="evidence" value="ECO:0007669"/>
    <property type="project" value="TreeGrafter"/>
</dbReference>
<evidence type="ECO:0000256" key="7">
    <source>
        <dbReference type="ARBA" id="ARBA00022801"/>
    </source>
</evidence>
<sequence length="867" mass="92649">MNLFGGSDDHRRGTGTHEGIPDQTRRAPAGPAGSGDGDPDGIPRQRRIDAVQDLFRFDHVKQILQDGKLVENLRPDNRSLAGKAMTLAVAGVLAGLVVAAAAFPGAAMSGLAAKAGAETFEKLPSELTVKQAPQISYVFANDGKTLLATMYDENRSDTKLANISPLMRQAIIAAEDHQFFEHNGVDPKGIARALVVNNKGEAQQGGSTLTMQYVRQAISYSAETPAEVVAATEDTPARKLREMRYAMSLERKLNKDEILERYLNIAPFGNGTYGVFAAAKVYFEKSPKDLTIAEAAMLAGMVKAPSAFDPTTAKGKPLAQARRNYVIDQMVSIGAIKPEDANKAKLAGLGVKGKRTPNGCVSTKKNDWGFFCDYFYRWWLEQSAFGDTPYDRERALMSHGYRIVTSLDPKVQDATKRAVERNYSTGNKHALMLAAVEPGTGRVRSLATNRSYGIDDPRKPKNGESTNPDKRRAGIRGTYPTTTNPLITGGGDIYGYQSGSTFKIFTMAAALEKGYPLSYTINSPNRAVTRFAVASGPASCGGRWCPSNASKSMAGNRNMWSGFGRSVNTFFAKLIEKVGPDAAVEMAKRTGIKFRAPEPDARLAADPGDWGAFTLGVSSSTPLDLANAYATFAADGKYCAPTPVQEILDQAGNKLRSGEPKCEQVMKVETARAVVDAARCPLGDRAQAGNCDSGGGTAPGVRGTVGHPVFGKTGTTENNKTATLALSTRQLAVAGTMADPDWAQTYRSMDVFAVNNAVAQTARDGLSGRSSEEFPAPGERTAQGDQVRIPDVTCRSIEHARERLRDAGFNAEIGPPPGVRSSCPPGTVAGTDPNYFAPKGSTVVIEVSMGPRTRPSATQRPRGGPQP</sequence>
<evidence type="ECO:0000256" key="14">
    <source>
        <dbReference type="SAM" id="MobiDB-lite"/>
    </source>
</evidence>
<dbReference type="SMART" id="SM00740">
    <property type="entry name" value="PASTA"/>
    <property type="match status" value="1"/>
</dbReference>
<dbReference type="SUPFAM" id="SSF56601">
    <property type="entry name" value="beta-lactamase/transpeptidase-like"/>
    <property type="match status" value="1"/>
</dbReference>
<feature type="domain" description="PASTA" evidence="16">
    <location>
        <begin position="783"/>
        <end position="849"/>
    </location>
</feature>
<reference evidence="17" key="1">
    <citation type="journal article" date="2014" name="Int. J. Syst. Evol. Microbiol.">
        <title>Complete genome sequence of Corynebacterium casei LMG S-19264T (=DSM 44701T), isolated from a smear-ripened cheese.</title>
        <authorList>
            <consortium name="US DOE Joint Genome Institute (JGI-PGF)"/>
            <person name="Walter F."/>
            <person name="Albersmeier A."/>
            <person name="Kalinowski J."/>
            <person name="Ruckert C."/>
        </authorList>
    </citation>
    <scope>NUCLEOTIDE SEQUENCE</scope>
    <source>
        <strain evidence="17">JCM 3090</strain>
    </source>
</reference>
<feature type="transmembrane region" description="Helical" evidence="15">
    <location>
        <begin position="84"/>
        <end position="103"/>
    </location>
</feature>
<protein>
    <submittedName>
        <fullName evidence="17">Penicillin-binding protein</fullName>
    </submittedName>
</protein>
<dbReference type="GO" id="GO:0006508">
    <property type="term" value="P:proteolysis"/>
    <property type="evidence" value="ECO:0007669"/>
    <property type="project" value="UniProtKB-KW"/>
</dbReference>
<evidence type="ECO:0000256" key="8">
    <source>
        <dbReference type="ARBA" id="ARBA00022960"/>
    </source>
</evidence>
<feature type="region of interest" description="Disordered" evidence="14">
    <location>
        <begin position="448"/>
        <end position="482"/>
    </location>
</feature>
<comment type="catalytic activity">
    <reaction evidence="13">
        <text>[GlcNAc-(1-&gt;4)-Mur2Ac(oyl-L-Ala-gamma-D-Glu-L-Lys-D-Ala-D-Ala)](n)-di-trans,octa-cis-undecaprenyl diphosphate + beta-D-GlcNAc-(1-&gt;4)-Mur2Ac(oyl-L-Ala-gamma-D-Glu-L-Lys-D-Ala-D-Ala)-di-trans,octa-cis-undecaprenyl diphosphate = [GlcNAc-(1-&gt;4)-Mur2Ac(oyl-L-Ala-gamma-D-Glu-L-Lys-D-Ala-D-Ala)](n+1)-di-trans,octa-cis-undecaprenyl diphosphate + di-trans,octa-cis-undecaprenyl diphosphate + H(+)</text>
        <dbReference type="Rhea" id="RHEA:23708"/>
        <dbReference type="Rhea" id="RHEA-COMP:9602"/>
        <dbReference type="Rhea" id="RHEA-COMP:9603"/>
        <dbReference type="ChEBI" id="CHEBI:15378"/>
        <dbReference type="ChEBI" id="CHEBI:58405"/>
        <dbReference type="ChEBI" id="CHEBI:60033"/>
        <dbReference type="ChEBI" id="CHEBI:78435"/>
        <dbReference type="EC" id="2.4.99.28"/>
    </reaction>
</comment>
<dbReference type="InterPro" id="IPR023346">
    <property type="entry name" value="Lysozyme-like_dom_sf"/>
</dbReference>
<dbReference type="GO" id="GO:0009002">
    <property type="term" value="F:serine-type D-Ala-D-Ala carboxypeptidase activity"/>
    <property type="evidence" value="ECO:0007669"/>
    <property type="project" value="UniProtKB-EC"/>
</dbReference>
<dbReference type="EMBL" id="BMQB01000006">
    <property type="protein sequence ID" value="GGJ97050.1"/>
    <property type="molecule type" value="Genomic_DNA"/>
</dbReference>
<dbReference type="GO" id="GO:0008955">
    <property type="term" value="F:peptidoglycan glycosyltransferase activity"/>
    <property type="evidence" value="ECO:0007669"/>
    <property type="project" value="UniProtKB-EC"/>
</dbReference>
<keyword evidence="5" id="KW-0328">Glycosyltransferase</keyword>
<dbReference type="FunFam" id="1.10.3810.10:FF:000001">
    <property type="entry name" value="Penicillin-binding protein 1A"/>
    <property type="match status" value="1"/>
</dbReference>
<dbReference type="InterPro" id="IPR036950">
    <property type="entry name" value="PBP_transglycosylase"/>
</dbReference>
<dbReference type="GO" id="GO:0009252">
    <property type="term" value="P:peptidoglycan biosynthetic process"/>
    <property type="evidence" value="ECO:0007669"/>
    <property type="project" value="UniProtKB-KW"/>
</dbReference>
<dbReference type="GO" id="GO:0008658">
    <property type="term" value="F:penicillin binding"/>
    <property type="evidence" value="ECO:0007669"/>
    <property type="project" value="InterPro"/>
</dbReference>
<dbReference type="Gene3D" id="3.40.710.10">
    <property type="entry name" value="DD-peptidase/beta-lactamase superfamily"/>
    <property type="match status" value="1"/>
</dbReference>
<reference evidence="17" key="2">
    <citation type="submission" date="2020-09" db="EMBL/GenBank/DDBJ databases">
        <authorList>
            <person name="Sun Q."/>
            <person name="Ohkuma M."/>
        </authorList>
    </citation>
    <scope>NUCLEOTIDE SEQUENCE</scope>
    <source>
        <strain evidence="17">JCM 3090</strain>
    </source>
</reference>
<evidence type="ECO:0000313" key="18">
    <source>
        <dbReference type="Proteomes" id="UP000649739"/>
    </source>
</evidence>
<evidence type="ECO:0000256" key="3">
    <source>
        <dbReference type="ARBA" id="ARBA00022645"/>
    </source>
</evidence>
<dbReference type="InterPro" id="IPR001460">
    <property type="entry name" value="PCN-bd_Tpept"/>
</dbReference>
<dbReference type="AlphaFoldDB" id="A0A8J3BAI3"/>
<feature type="region of interest" description="Disordered" evidence="14">
    <location>
        <begin position="763"/>
        <end position="783"/>
    </location>
</feature>
<dbReference type="GO" id="GO:0071555">
    <property type="term" value="P:cell wall organization"/>
    <property type="evidence" value="ECO:0007669"/>
    <property type="project" value="UniProtKB-KW"/>
</dbReference>
<keyword evidence="3" id="KW-0121">Carboxypeptidase</keyword>
<evidence type="ECO:0000256" key="10">
    <source>
        <dbReference type="ARBA" id="ARBA00023268"/>
    </source>
</evidence>
<keyword evidence="6" id="KW-0808">Transferase</keyword>
<keyword evidence="15" id="KW-0472">Membrane</keyword>
<dbReference type="Proteomes" id="UP000649739">
    <property type="component" value="Unassembled WGS sequence"/>
</dbReference>
<keyword evidence="10" id="KW-0511">Multifunctional enzyme</keyword>
<name>A0A8J3BAI3_9ACTN</name>
<evidence type="ECO:0000313" key="17">
    <source>
        <dbReference type="EMBL" id="GGJ97050.1"/>
    </source>
</evidence>
<evidence type="ECO:0000256" key="1">
    <source>
        <dbReference type="ARBA" id="ARBA00007090"/>
    </source>
</evidence>
<keyword evidence="15" id="KW-0812">Transmembrane</keyword>
<organism evidence="17 18">
    <name type="scientific">Pilimelia anulata</name>
    <dbReference type="NCBI Taxonomy" id="53371"/>
    <lineage>
        <taxon>Bacteria</taxon>
        <taxon>Bacillati</taxon>
        <taxon>Actinomycetota</taxon>
        <taxon>Actinomycetes</taxon>
        <taxon>Micromonosporales</taxon>
        <taxon>Micromonosporaceae</taxon>
        <taxon>Pilimelia</taxon>
    </lineage>
</organism>
<evidence type="ECO:0000256" key="6">
    <source>
        <dbReference type="ARBA" id="ARBA00022679"/>
    </source>
</evidence>
<dbReference type="Pfam" id="PF00912">
    <property type="entry name" value="Transgly"/>
    <property type="match status" value="1"/>
</dbReference>
<dbReference type="InterPro" id="IPR050396">
    <property type="entry name" value="Glycosyltr_51/Transpeptidase"/>
</dbReference>
<evidence type="ECO:0000256" key="4">
    <source>
        <dbReference type="ARBA" id="ARBA00022670"/>
    </source>
</evidence>
<proteinExistence type="inferred from homology"/>
<evidence type="ECO:0000259" key="16">
    <source>
        <dbReference type="PROSITE" id="PS51178"/>
    </source>
</evidence>
<feature type="region of interest" description="Disordered" evidence="14">
    <location>
        <begin position="1"/>
        <end position="44"/>
    </location>
</feature>
<comment type="similarity">
    <text evidence="1">In the C-terminal section; belongs to the transpeptidase family.</text>
</comment>
<comment type="caution">
    <text evidence="17">The sequence shown here is derived from an EMBL/GenBank/DDBJ whole genome shotgun (WGS) entry which is preliminary data.</text>
</comment>
<dbReference type="CDD" id="cd06577">
    <property type="entry name" value="PASTA_pknB"/>
    <property type="match status" value="1"/>
</dbReference>
<dbReference type="Gene3D" id="3.30.10.20">
    <property type="match status" value="1"/>
</dbReference>
<accession>A0A8J3BAI3</accession>
<dbReference type="PROSITE" id="PS51178">
    <property type="entry name" value="PASTA"/>
    <property type="match status" value="1"/>
</dbReference>
<keyword evidence="8" id="KW-0133">Cell shape</keyword>
<keyword evidence="18" id="KW-1185">Reference proteome</keyword>
<dbReference type="GO" id="GO:0008360">
    <property type="term" value="P:regulation of cell shape"/>
    <property type="evidence" value="ECO:0007669"/>
    <property type="project" value="UniProtKB-KW"/>
</dbReference>
<dbReference type="PANTHER" id="PTHR32282:SF33">
    <property type="entry name" value="PEPTIDOGLYCAN GLYCOSYLTRANSFERASE"/>
    <property type="match status" value="1"/>
</dbReference>
<keyword evidence="4" id="KW-0645">Protease</keyword>
<dbReference type="PANTHER" id="PTHR32282">
    <property type="entry name" value="BINDING PROTEIN TRANSPEPTIDASE, PUTATIVE-RELATED"/>
    <property type="match status" value="1"/>
</dbReference>
<comment type="catalytic activity">
    <reaction evidence="12">
        <text>Preferential cleavage: (Ac)2-L-Lys-D-Ala-|-D-Ala. Also transpeptidation of peptidyl-alanyl moieties that are N-acyl substituents of D-alanine.</text>
        <dbReference type="EC" id="3.4.16.4"/>
    </reaction>
</comment>
<dbReference type="InterPro" id="IPR005543">
    <property type="entry name" value="PASTA_dom"/>
</dbReference>
<dbReference type="InterPro" id="IPR012338">
    <property type="entry name" value="Beta-lactam/transpept-like"/>
</dbReference>